<comment type="caution">
    <text evidence="2">The sequence shown here is derived from an EMBL/GenBank/DDBJ whole genome shotgun (WGS) entry which is preliminary data.</text>
</comment>
<dbReference type="AlphaFoldDB" id="A0A9Q2IWI1"/>
<feature type="compositionally biased region" description="Polar residues" evidence="1">
    <location>
        <begin position="392"/>
        <end position="402"/>
    </location>
</feature>
<evidence type="ECO:0000313" key="3">
    <source>
        <dbReference type="Proteomes" id="UP000661006"/>
    </source>
</evidence>
<evidence type="ECO:0008006" key="4">
    <source>
        <dbReference type="Google" id="ProtNLM"/>
    </source>
</evidence>
<feature type="region of interest" description="Disordered" evidence="1">
    <location>
        <begin position="392"/>
        <end position="434"/>
    </location>
</feature>
<dbReference type="Proteomes" id="UP000661006">
    <property type="component" value="Unassembled WGS sequence"/>
</dbReference>
<gene>
    <name evidence="2" type="ORF">HKD32_09760</name>
</gene>
<accession>A0A9Q2IWI1</accession>
<feature type="compositionally biased region" description="Polar residues" evidence="1">
    <location>
        <begin position="141"/>
        <end position="167"/>
    </location>
</feature>
<evidence type="ECO:0000256" key="1">
    <source>
        <dbReference type="SAM" id="MobiDB-lite"/>
    </source>
</evidence>
<feature type="compositionally biased region" description="Basic and acidic residues" evidence="1">
    <location>
        <begin position="58"/>
        <end position="78"/>
    </location>
</feature>
<protein>
    <recommendedName>
        <fullName evidence="4">Flagellar hook-length control protein-like C-terminal domain-containing protein</fullName>
    </recommendedName>
</protein>
<name>A0A9Q2IWI1_GLUJA</name>
<evidence type="ECO:0000313" key="2">
    <source>
        <dbReference type="EMBL" id="MBF0871127.1"/>
    </source>
</evidence>
<sequence length="444" mass="47625">MSQILPSTHVGEGQNWASVSVGAQLASTERFQDFLKSYIHTAEEPSVNRPARKNVVQDVKKKDPDTSAETRRITRTDKNQSAVSSGRENRVGLGSQVNRKASATPEVGADIRSIQSGADKRSLAPIATGSSVLSEEPMQGKPSSRQEGLQSDPSTPSVDVDNISASSADKGASDQACNFTTQISAESEQVSLSQSVLKQNLALGGGALAMTLPSEETISSSVASNDLLAEKTLSPEDNFFVSEQGSEQENMSFSETVSSLSDASVPHPRMEISDVTNGRKEQTHFNEPVSGRSEVRVALVQDMPIISHASADRRLNTEIEMSLGESGRVHVSIEEAEDGERHVHIRAENPDVLQSLADGKESLFATLNQSIIPISTDQPVIPTDLTLSLMGNFSQNSENGSAQERHSITEDAEHPTSSSISRNTTQASIQSSQRMLRSVVDLTA</sequence>
<feature type="region of interest" description="Disordered" evidence="1">
    <location>
        <begin position="45"/>
        <end position="174"/>
    </location>
</feature>
<organism evidence="2 3">
    <name type="scientific">Gluconobacter japonicus</name>
    <dbReference type="NCBI Taxonomy" id="376620"/>
    <lineage>
        <taxon>Bacteria</taxon>
        <taxon>Pseudomonadati</taxon>
        <taxon>Pseudomonadota</taxon>
        <taxon>Alphaproteobacteria</taxon>
        <taxon>Acetobacterales</taxon>
        <taxon>Acetobacteraceae</taxon>
        <taxon>Gluconobacter</taxon>
    </lineage>
</organism>
<reference evidence="2" key="1">
    <citation type="submission" date="2020-04" db="EMBL/GenBank/DDBJ databases">
        <authorList>
            <person name="Sombolestani A."/>
        </authorList>
    </citation>
    <scope>NUCLEOTIDE SEQUENCE</scope>
    <source>
        <strain evidence="2">R71697</strain>
    </source>
</reference>
<reference evidence="2" key="2">
    <citation type="submission" date="2020-11" db="EMBL/GenBank/DDBJ databases">
        <title>Description of novel Gluconobacter species.</title>
        <authorList>
            <person name="Cleenwerck I."/>
            <person name="Cnockaert M."/>
            <person name="Borremans W."/>
            <person name="Wieme A.D."/>
            <person name="De Vuyst L."/>
            <person name="Vandamme P."/>
        </authorList>
    </citation>
    <scope>NUCLEOTIDE SEQUENCE</scope>
    <source>
        <strain evidence="2">R71697</strain>
    </source>
</reference>
<feature type="compositionally biased region" description="Polar residues" evidence="1">
    <location>
        <begin position="415"/>
        <end position="434"/>
    </location>
</feature>
<feature type="compositionally biased region" description="Basic and acidic residues" evidence="1">
    <location>
        <begin position="403"/>
        <end position="414"/>
    </location>
</feature>
<dbReference type="EMBL" id="JABCQN010000004">
    <property type="protein sequence ID" value="MBF0871127.1"/>
    <property type="molecule type" value="Genomic_DNA"/>
</dbReference>
<proteinExistence type="predicted"/>